<dbReference type="Pfam" id="PF13516">
    <property type="entry name" value="LRR_6"/>
    <property type="match status" value="1"/>
</dbReference>
<dbReference type="Proteomes" id="UP001274896">
    <property type="component" value="Unassembled WGS sequence"/>
</dbReference>
<dbReference type="SMART" id="SM00368">
    <property type="entry name" value="LRR_RI"/>
    <property type="match status" value="1"/>
</dbReference>
<evidence type="ECO:0000313" key="3">
    <source>
        <dbReference type="Proteomes" id="UP001274896"/>
    </source>
</evidence>
<proteinExistence type="predicted"/>
<dbReference type="Pfam" id="PF00078">
    <property type="entry name" value="RVT_1"/>
    <property type="match status" value="1"/>
</dbReference>
<dbReference type="SUPFAM" id="SSF56219">
    <property type="entry name" value="DNase I-like"/>
    <property type="match status" value="1"/>
</dbReference>
<dbReference type="CDD" id="cd09076">
    <property type="entry name" value="L1-EN"/>
    <property type="match status" value="1"/>
</dbReference>
<dbReference type="InterPro" id="IPR005135">
    <property type="entry name" value="Endo/exonuclease/phosphatase"/>
</dbReference>
<comment type="caution">
    <text evidence="2">The sequence shown here is derived from an EMBL/GenBank/DDBJ whole genome shotgun (WGS) entry which is preliminary data.</text>
</comment>
<dbReference type="PANTHER" id="PTHR33332">
    <property type="entry name" value="REVERSE TRANSCRIPTASE DOMAIN-CONTAINING PROTEIN"/>
    <property type="match status" value="1"/>
</dbReference>
<dbReference type="InterPro" id="IPR032675">
    <property type="entry name" value="LRR_dom_sf"/>
</dbReference>
<sequence>MCDCGVSDEGCAALTSALRSSLSHLRVLDLSCNNLGDSGVKGLSTVLENLHCQLETLSCPPTHKEGNILDLVFTHPSPAPDMTVTPLHVSDHHLTCFATIGENYDQQRGSGRNLNSTLDLISYRTLLSKFSLDVTSAKTSFYKEKLETSAQDPRKLHNIFLSLLNPPAPPSPSSLTTKDFTTFYTEKIERICQTFTSLPTSPTSHSQHLATPSLMQLSTVASEQVLQVTRSCNPTTCPLDPIPSAILQTISPDLLPFITTVINGSLTSGHVPTAFKKARVIPILKKPALDPSDISNYRPISLLSFLSKILERVVCNQLSDYLMQNNLHDPNQSGFKAAHSTETALLAVTEKLHAARSAKLSSVLIFLDLSAAFDTVNHKTLLSTLRSLGICGTAWEWFASYMDGRSYQVTWKGLTSAPCRHSTGVPQGSVLGPLLFSLYTHSLGKVISSHGFSYHCYADDTQLIFSFPPSDTTVSARISACLADISSWMTAHQLKLNPIKTELLIIPGDPSPAQDLAISLSNSMISPSATTRNLGATMDNQLSFSSHVTNVTRSCRIWLLGHGMSPHWGGKEPELVREVEWYRLEIVWLASTHSLGSGTQLLERGWTLFFSGVLHGERRRAGVGLLIAPQLSSHVLEFSLIKERVVSLHLRARDRCLTVVSAYGPKSSVEYPTFLETLRGVLEGAPNGDPIVLLWDFNAHVGNDSDTWRDVIERKGPPDLNSSGVLLLDFCASHSLSITNTMFKHKGVHQYTWYQDTLGRRSMIDLVVVSSDLRLDVLDTRVKRGVELSTDHHLVVSWICLWRRMPDRLGRPKQIVRVCWECLADPSVRGVFNSHLWESFNQIPREDGDIESEWTMFSSSIVDAAIWSCGRKVSGAGRSGNPRTQWWTLELRDAVKMKKASYQVWFAQVTPEAAEAYQQAK</sequence>
<accession>A0AAE0QCU7</accession>
<dbReference type="GO" id="GO:0003824">
    <property type="term" value="F:catalytic activity"/>
    <property type="evidence" value="ECO:0007669"/>
    <property type="project" value="InterPro"/>
</dbReference>
<evidence type="ECO:0000313" key="2">
    <source>
        <dbReference type="EMBL" id="KAK3517660.1"/>
    </source>
</evidence>
<dbReference type="PROSITE" id="PS50878">
    <property type="entry name" value="RT_POL"/>
    <property type="match status" value="1"/>
</dbReference>
<dbReference type="InterPro" id="IPR000477">
    <property type="entry name" value="RT_dom"/>
</dbReference>
<dbReference type="CDD" id="cd01650">
    <property type="entry name" value="RT_nLTR_like"/>
    <property type="match status" value="1"/>
</dbReference>
<keyword evidence="3" id="KW-1185">Reference proteome</keyword>
<feature type="domain" description="Reverse transcriptase" evidence="1">
    <location>
        <begin position="264"/>
        <end position="520"/>
    </location>
</feature>
<organism evidence="2 3">
    <name type="scientific">Hemibagrus guttatus</name>
    <dbReference type="NCBI Taxonomy" id="175788"/>
    <lineage>
        <taxon>Eukaryota</taxon>
        <taxon>Metazoa</taxon>
        <taxon>Chordata</taxon>
        <taxon>Craniata</taxon>
        <taxon>Vertebrata</taxon>
        <taxon>Euteleostomi</taxon>
        <taxon>Actinopterygii</taxon>
        <taxon>Neopterygii</taxon>
        <taxon>Teleostei</taxon>
        <taxon>Ostariophysi</taxon>
        <taxon>Siluriformes</taxon>
        <taxon>Bagridae</taxon>
        <taxon>Hemibagrus</taxon>
    </lineage>
</organism>
<dbReference type="InterPro" id="IPR043502">
    <property type="entry name" value="DNA/RNA_pol_sf"/>
</dbReference>
<evidence type="ECO:0000259" key="1">
    <source>
        <dbReference type="PROSITE" id="PS50878"/>
    </source>
</evidence>
<dbReference type="Pfam" id="PF14529">
    <property type="entry name" value="Exo_endo_phos_2"/>
    <property type="match status" value="1"/>
</dbReference>
<dbReference type="EMBL" id="JAUCMX010000018">
    <property type="protein sequence ID" value="KAK3517660.1"/>
    <property type="molecule type" value="Genomic_DNA"/>
</dbReference>
<name>A0AAE0QCU7_9TELE</name>
<dbReference type="Gene3D" id="3.60.10.10">
    <property type="entry name" value="Endonuclease/exonuclease/phosphatase"/>
    <property type="match status" value="1"/>
</dbReference>
<reference evidence="2" key="1">
    <citation type="submission" date="2023-06" db="EMBL/GenBank/DDBJ databases">
        <title>Male Hemibagrus guttatus genome.</title>
        <authorList>
            <person name="Bian C."/>
        </authorList>
    </citation>
    <scope>NUCLEOTIDE SEQUENCE</scope>
    <source>
        <strain evidence="2">Male_cb2023</strain>
        <tissue evidence="2">Muscle</tissue>
    </source>
</reference>
<dbReference type="SUPFAM" id="SSF56672">
    <property type="entry name" value="DNA/RNA polymerases"/>
    <property type="match status" value="1"/>
</dbReference>
<dbReference type="InterPro" id="IPR001611">
    <property type="entry name" value="Leu-rich_rpt"/>
</dbReference>
<gene>
    <name evidence="2" type="ORF">QTP70_015151</name>
</gene>
<dbReference type="Gene3D" id="3.80.10.10">
    <property type="entry name" value="Ribonuclease Inhibitor"/>
    <property type="match status" value="1"/>
</dbReference>
<dbReference type="SUPFAM" id="SSF52047">
    <property type="entry name" value="RNI-like"/>
    <property type="match status" value="1"/>
</dbReference>
<protein>
    <recommendedName>
        <fullName evidence="1">Reverse transcriptase domain-containing protein</fullName>
    </recommendedName>
</protein>
<dbReference type="AlphaFoldDB" id="A0AAE0QCU7"/>
<dbReference type="InterPro" id="IPR036691">
    <property type="entry name" value="Endo/exonu/phosph_ase_sf"/>
</dbReference>